<dbReference type="Pfam" id="PF00581">
    <property type="entry name" value="Rhodanese"/>
    <property type="match status" value="1"/>
</dbReference>
<dbReference type="SUPFAM" id="SSF52821">
    <property type="entry name" value="Rhodanese/Cell cycle control phosphatase"/>
    <property type="match status" value="1"/>
</dbReference>
<dbReference type="Proteomes" id="UP000199258">
    <property type="component" value="Unassembled WGS sequence"/>
</dbReference>
<name>A0A1G8IKZ2_9MICC</name>
<dbReference type="InterPro" id="IPR036873">
    <property type="entry name" value="Rhodanese-like_dom_sf"/>
</dbReference>
<dbReference type="OrthoDB" id="9800872at2"/>
<reference evidence="2 3" key="1">
    <citation type="submission" date="2016-10" db="EMBL/GenBank/DDBJ databases">
        <authorList>
            <person name="de Groot N.N."/>
        </authorList>
    </citation>
    <scope>NUCLEOTIDE SEQUENCE [LARGE SCALE GENOMIC DNA]</scope>
    <source>
        <strain evidence="2 3">NP_1H</strain>
    </source>
</reference>
<dbReference type="PANTHER" id="PTHR43031">
    <property type="entry name" value="FAD-DEPENDENT OXIDOREDUCTASE"/>
    <property type="match status" value="1"/>
</dbReference>
<keyword evidence="3" id="KW-1185">Reference proteome</keyword>
<dbReference type="InterPro" id="IPR050229">
    <property type="entry name" value="GlpE_sulfurtransferase"/>
</dbReference>
<sequence>MSESESVSVNAISEDTAVLDVREDYEWEAGHIKGALHIPVDQIPARLDELDPDEDLHVICRTGGRSFRVAEWLVGNGYSAVNVRGGMDAWIEAAKPMVSETGDEPRVL</sequence>
<keyword evidence="2" id="KW-0808">Transferase</keyword>
<dbReference type="STRING" id="335973.SAMN04488693_10758"/>
<evidence type="ECO:0000259" key="1">
    <source>
        <dbReference type="PROSITE" id="PS50206"/>
    </source>
</evidence>
<dbReference type="GO" id="GO:0016740">
    <property type="term" value="F:transferase activity"/>
    <property type="evidence" value="ECO:0007669"/>
    <property type="project" value="UniProtKB-KW"/>
</dbReference>
<dbReference type="CDD" id="cd00158">
    <property type="entry name" value="RHOD"/>
    <property type="match status" value="1"/>
</dbReference>
<gene>
    <name evidence="2" type="ORF">SAMN04488693_10758</name>
</gene>
<evidence type="ECO:0000313" key="2">
    <source>
        <dbReference type="EMBL" id="SDI19447.1"/>
    </source>
</evidence>
<dbReference type="InterPro" id="IPR001763">
    <property type="entry name" value="Rhodanese-like_dom"/>
</dbReference>
<feature type="domain" description="Rhodanese" evidence="1">
    <location>
        <begin position="12"/>
        <end position="99"/>
    </location>
</feature>
<organism evidence="2 3">
    <name type="scientific">Arthrobacter subterraneus</name>
    <dbReference type="NCBI Taxonomy" id="335973"/>
    <lineage>
        <taxon>Bacteria</taxon>
        <taxon>Bacillati</taxon>
        <taxon>Actinomycetota</taxon>
        <taxon>Actinomycetes</taxon>
        <taxon>Micrococcales</taxon>
        <taxon>Micrococcaceae</taxon>
        <taxon>Arthrobacter</taxon>
    </lineage>
</organism>
<accession>A0A1G8IKZ2</accession>
<dbReference type="Gene3D" id="3.40.250.10">
    <property type="entry name" value="Rhodanese-like domain"/>
    <property type="match status" value="1"/>
</dbReference>
<evidence type="ECO:0000313" key="3">
    <source>
        <dbReference type="Proteomes" id="UP000199258"/>
    </source>
</evidence>
<dbReference type="PANTHER" id="PTHR43031:SF17">
    <property type="entry name" value="SULFURTRANSFERASE YTWF-RELATED"/>
    <property type="match status" value="1"/>
</dbReference>
<dbReference type="RefSeq" id="WP_090586281.1">
    <property type="nucleotide sequence ID" value="NZ_FNDT01000007.1"/>
</dbReference>
<dbReference type="PROSITE" id="PS50206">
    <property type="entry name" value="RHODANESE_3"/>
    <property type="match status" value="1"/>
</dbReference>
<dbReference type="SMART" id="SM00450">
    <property type="entry name" value="RHOD"/>
    <property type="match status" value="1"/>
</dbReference>
<proteinExistence type="predicted"/>
<dbReference type="EMBL" id="FNDT01000007">
    <property type="protein sequence ID" value="SDI19447.1"/>
    <property type="molecule type" value="Genomic_DNA"/>
</dbReference>
<protein>
    <submittedName>
        <fullName evidence="2">Rhodanese-related sulfurtransferase</fullName>
    </submittedName>
</protein>
<dbReference type="AlphaFoldDB" id="A0A1G8IKZ2"/>